<gene>
    <name evidence="4" type="ORF">EQY75_13480</name>
</gene>
<dbReference type="Gene3D" id="3.40.630.30">
    <property type="match status" value="1"/>
</dbReference>
<evidence type="ECO:0000313" key="5">
    <source>
        <dbReference type="Proteomes" id="UP000290889"/>
    </source>
</evidence>
<dbReference type="PROSITE" id="PS51186">
    <property type="entry name" value="GNAT"/>
    <property type="match status" value="1"/>
</dbReference>
<organism evidence="4 5">
    <name type="scientific">Muriicola soli</name>
    <dbReference type="NCBI Taxonomy" id="2507538"/>
    <lineage>
        <taxon>Bacteria</taxon>
        <taxon>Pseudomonadati</taxon>
        <taxon>Bacteroidota</taxon>
        <taxon>Flavobacteriia</taxon>
        <taxon>Flavobacteriales</taxon>
        <taxon>Flavobacteriaceae</taxon>
        <taxon>Muriicola</taxon>
    </lineage>
</organism>
<dbReference type="PANTHER" id="PTHR43420">
    <property type="entry name" value="ACETYLTRANSFERASE"/>
    <property type="match status" value="1"/>
</dbReference>
<dbReference type="SUPFAM" id="SSF55729">
    <property type="entry name" value="Acyl-CoA N-acyltransferases (Nat)"/>
    <property type="match status" value="1"/>
</dbReference>
<evidence type="ECO:0000313" key="4">
    <source>
        <dbReference type="EMBL" id="QBA65679.1"/>
    </source>
</evidence>
<dbReference type="Proteomes" id="UP000290889">
    <property type="component" value="Chromosome"/>
</dbReference>
<dbReference type="InterPro" id="IPR000182">
    <property type="entry name" value="GNAT_dom"/>
</dbReference>
<keyword evidence="1 4" id="KW-0808">Transferase</keyword>
<dbReference type="Pfam" id="PF00583">
    <property type="entry name" value="Acetyltransf_1"/>
    <property type="match status" value="1"/>
</dbReference>
<proteinExistence type="predicted"/>
<accession>A0A411EDI0</accession>
<evidence type="ECO:0000256" key="2">
    <source>
        <dbReference type="ARBA" id="ARBA00023315"/>
    </source>
</evidence>
<dbReference type="KEGG" id="mur:EQY75_13480"/>
<protein>
    <submittedName>
        <fullName evidence="4">GNAT family N-acetyltransferase</fullName>
    </submittedName>
</protein>
<dbReference type="PANTHER" id="PTHR43420:SF47">
    <property type="entry name" value="N-ACETYLTRANSFERASE DOMAIN-CONTAINING PROTEIN"/>
    <property type="match status" value="1"/>
</dbReference>
<name>A0A411EDI0_9FLAO</name>
<dbReference type="InterPro" id="IPR050680">
    <property type="entry name" value="YpeA/RimI_acetyltransf"/>
</dbReference>
<sequence>MEILFKPCSDSDLDDLFWISRVTFQIAFEAQNNPEDFAHYINTALSKKTLATELSNPECRFYFVYVKNTLAGFFKLNDGKAQTDIFDNKALELERIYVLEDYQNLGIGRMIIEEALKIAGDAGKTYIWLGVWEENNKAIKFYEDNGFVKFGRHPYYIGQDKQMDWLMKLELSTL</sequence>
<evidence type="ECO:0000256" key="1">
    <source>
        <dbReference type="ARBA" id="ARBA00022679"/>
    </source>
</evidence>
<dbReference type="GO" id="GO:0016747">
    <property type="term" value="F:acyltransferase activity, transferring groups other than amino-acyl groups"/>
    <property type="evidence" value="ECO:0007669"/>
    <property type="project" value="InterPro"/>
</dbReference>
<dbReference type="CDD" id="cd04301">
    <property type="entry name" value="NAT_SF"/>
    <property type="match status" value="1"/>
</dbReference>
<feature type="domain" description="N-acetyltransferase" evidence="3">
    <location>
        <begin position="3"/>
        <end position="172"/>
    </location>
</feature>
<keyword evidence="5" id="KW-1185">Reference proteome</keyword>
<reference evidence="4 5" key="1">
    <citation type="submission" date="2019-01" db="EMBL/GenBank/DDBJ databases">
        <title>Muriicola soli sp. nov., isolated from soil.</title>
        <authorList>
            <person name="Kang H.J."/>
            <person name="Kim S.B."/>
        </authorList>
    </citation>
    <scope>NUCLEOTIDE SEQUENCE [LARGE SCALE GENOMIC DNA]</scope>
    <source>
        <strain evidence="4 5">MMS17-SY002</strain>
    </source>
</reference>
<keyword evidence="2" id="KW-0012">Acyltransferase</keyword>
<dbReference type="AlphaFoldDB" id="A0A411EDI0"/>
<dbReference type="EMBL" id="CP035544">
    <property type="protein sequence ID" value="QBA65679.1"/>
    <property type="molecule type" value="Genomic_DNA"/>
</dbReference>
<evidence type="ECO:0000259" key="3">
    <source>
        <dbReference type="PROSITE" id="PS51186"/>
    </source>
</evidence>
<dbReference type="InterPro" id="IPR016181">
    <property type="entry name" value="Acyl_CoA_acyltransferase"/>
</dbReference>
<dbReference type="OrthoDB" id="7205533at2"/>